<keyword evidence="4 6" id="KW-0472">Membrane</keyword>
<feature type="compositionally biased region" description="Polar residues" evidence="5">
    <location>
        <begin position="73"/>
        <end position="85"/>
    </location>
</feature>
<feature type="transmembrane region" description="Helical" evidence="6">
    <location>
        <begin position="363"/>
        <end position="382"/>
    </location>
</feature>
<keyword evidence="9" id="KW-1185">Reference proteome</keyword>
<feature type="transmembrane region" description="Helical" evidence="6">
    <location>
        <begin position="331"/>
        <end position="351"/>
    </location>
</feature>
<keyword evidence="2 6" id="KW-0812">Transmembrane</keyword>
<dbReference type="OrthoDB" id="306876at2759"/>
<gene>
    <name evidence="8" type="ORF">AB675_9261</name>
</gene>
<feature type="compositionally biased region" description="Polar residues" evidence="5">
    <location>
        <begin position="308"/>
        <end position="324"/>
    </location>
</feature>
<dbReference type="EMBL" id="LFJN01000009">
    <property type="protein sequence ID" value="KPI41714.1"/>
    <property type="molecule type" value="Genomic_DNA"/>
</dbReference>
<evidence type="ECO:0000256" key="2">
    <source>
        <dbReference type="ARBA" id="ARBA00022692"/>
    </source>
</evidence>
<evidence type="ECO:0000256" key="5">
    <source>
        <dbReference type="SAM" id="MobiDB-lite"/>
    </source>
</evidence>
<dbReference type="GO" id="GO:0016020">
    <property type="term" value="C:membrane"/>
    <property type="evidence" value="ECO:0007669"/>
    <property type="project" value="UniProtKB-SubCell"/>
</dbReference>
<feature type="region of interest" description="Disordered" evidence="5">
    <location>
        <begin position="293"/>
        <end position="324"/>
    </location>
</feature>
<feature type="compositionally biased region" description="Polar residues" evidence="5">
    <location>
        <begin position="22"/>
        <end position="43"/>
    </location>
</feature>
<feature type="transmembrane region" description="Helical" evidence="6">
    <location>
        <begin position="162"/>
        <end position="180"/>
    </location>
</feature>
<dbReference type="PANTHER" id="PTHR22911:SF6">
    <property type="entry name" value="SOLUTE CARRIER FAMILY 35 MEMBER G1"/>
    <property type="match status" value="1"/>
</dbReference>
<dbReference type="SUPFAM" id="SSF103481">
    <property type="entry name" value="Multidrug resistance efflux transporter EmrE"/>
    <property type="match status" value="1"/>
</dbReference>
<feature type="compositionally biased region" description="Low complexity" evidence="5">
    <location>
        <begin position="577"/>
        <end position="598"/>
    </location>
</feature>
<dbReference type="Proteomes" id="UP000038010">
    <property type="component" value="Unassembled WGS sequence"/>
</dbReference>
<sequence>MSYQNESTSDQEHETPPRPQPLSISGLTTAVPSLHGSNENLNGKQKDVESEKERNLDRPGFLVVPRDRPRRPSIQSTFSDLSELSYHPSRQNAPLMRTGSYTSDTGKPQSAFARRLRALWVQNYGALLVLCAQFFGCLMNLSTRLLEMDGEHGAAMHPFQILFARQGITAAVCITYGMYSKSVEHFPLGPKGIRWLLVLRGIGGFFGVFGLYFSLLYLPLSEATVLTFLAPIIVCYVCSRLMAGESFTRQQQLAALVSLVGVVLIARPHTILRLFFEGSSDASLDVAMNSTSSATPTSATSTLLPSDPVTTGGASSHSQTGPPTVTAKQHLAAIGISLIGVFGATIAMTTIRAIGTRAHPFVSINYFSVWCTIVSLVSLIIFPDVKFRLPGNLTEWGLLASLGACGFVMQWLLTEGLAYGSASNAKQPAISGREDIEADGDGRKGVGRHPTRPTKNNIVIKGAGTRATSMVYTQMLFALAGDKVVFGVTPTALSWVGSAFIPAGAMWVAAARDQPPATTAADSLELNTVAANAVGFGSVETSRPAKPSQTEQEDAVGLMDDVDGLEGVVSDDDDDYGGSPSSSTAVSSPSRRSPTNSW</sequence>
<proteinExistence type="predicted"/>
<dbReference type="Pfam" id="PF00892">
    <property type="entry name" value="EamA"/>
    <property type="match status" value="1"/>
</dbReference>
<evidence type="ECO:0000256" key="4">
    <source>
        <dbReference type="ARBA" id="ARBA00023136"/>
    </source>
</evidence>
<evidence type="ECO:0000256" key="3">
    <source>
        <dbReference type="ARBA" id="ARBA00022989"/>
    </source>
</evidence>
<feature type="transmembrane region" description="Helical" evidence="6">
    <location>
        <begin position="394"/>
        <end position="413"/>
    </location>
</feature>
<evidence type="ECO:0000313" key="9">
    <source>
        <dbReference type="Proteomes" id="UP000038010"/>
    </source>
</evidence>
<dbReference type="InterPro" id="IPR037185">
    <property type="entry name" value="EmrE-like"/>
</dbReference>
<dbReference type="VEuPathDB" id="FungiDB:AB675_9261"/>
<feature type="domain" description="EamA" evidence="7">
    <location>
        <begin position="153"/>
        <end position="266"/>
    </location>
</feature>
<feature type="transmembrane region" description="Helical" evidence="6">
    <location>
        <begin position="253"/>
        <end position="276"/>
    </location>
</feature>
<name>A0A0N1HSQ2_9EURO</name>
<accession>A0A0N1HSQ2</accession>
<feature type="transmembrane region" description="Helical" evidence="6">
    <location>
        <begin position="223"/>
        <end position="241"/>
    </location>
</feature>
<feature type="compositionally biased region" description="Low complexity" evidence="5">
    <location>
        <begin position="293"/>
        <end position="306"/>
    </location>
</feature>
<dbReference type="AlphaFoldDB" id="A0A0N1HSQ2"/>
<dbReference type="InterPro" id="IPR000620">
    <property type="entry name" value="EamA_dom"/>
</dbReference>
<comment type="caution">
    <text evidence="8">The sequence shown here is derived from an EMBL/GenBank/DDBJ whole genome shotgun (WGS) entry which is preliminary data.</text>
</comment>
<evidence type="ECO:0000256" key="1">
    <source>
        <dbReference type="ARBA" id="ARBA00004477"/>
    </source>
</evidence>
<feature type="region of interest" description="Disordered" evidence="5">
    <location>
        <begin position="539"/>
        <end position="598"/>
    </location>
</feature>
<evidence type="ECO:0000256" key="6">
    <source>
        <dbReference type="SAM" id="Phobius"/>
    </source>
</evidence>
<feature type="region of interest" description="Disordered" evidence="5">
    <location>
        <begin position="1"/>
        <end position="85"/>
    </location>
</feature>
<dbReference type="PANTHER" id="PTHR22911">
    <property type="entry name" value="ACYL-MALONYL CONDENSING ENZYME-RELATED"/>
    <property type="match status" value="1"/>
</dbReference>
<evidence type="ECO:0000313" key="8">
    <source>
        <dbReference type="EMBL" id="KPI41714.1"/>
    </source>
</evidence>
<feature type="region of interest" description="Disordered" evidence="5">
    <location>
        <begin position="430"/>
        <end position="456"/>
    </location>
</feature>
<dbReference type="GeneID" id="28741658"/>
<feature type="compositionally biased region" description="Basic and acidic residues" evidence="5">
    <location>
        <begin position="432"/>
        <end position="444"/>
    </location>
</feature>
<dbReference type="RefSeq" id="XP_018001677.1">
    <property type="nucleotide sequence ID" value="XM_018149778.1"/>
</dbReference>
<reference evidence="8 9" key="1">
    <citation type="submission" date="2015-06" db="EMBL/GenBank/DDBJ databases">
        <title>Draft genome of the ant-associated black yeast Phialophora attae CBS 131958.</title>
        <authorList>
            <person name="Moreno L.F."/>
            <person name="Stielow B.J."/>
            <person name="de Hoog S."/>
            <person name="Vicente V.A."/>
            <person name="Weiss V.A."/>
            <person name="de Vries M."/>
            <person name="Cruz L.M."/>
            <person name="Souza E.M."/>
        </authorList>
    </citation>
    <scope>NUCLEOTIDE SEQUENCE [LARGE SCALE GENOMIC DNA]</scope>
    <source>
        <strain evidence="8 9">CBS 131958</strain>
    </source>
</reference>
<feature type="transmembrane region" description="Helical" evidence="6">
    <location>
        <begin position="124"/>
        <end position="142"/>
    </location>
</feature>
<organism evidence="8 9">
    <name type="scientific">Cyphellophora attinorum</name>
    <dbReference type="NCBI Taxonomy" id="1664694"/>
    <lineage>
        <taxon>Eukaryota</taxon>
        <taxon>Fungi</taxon>
        <taxon>Dikarya</taxon>
        <taxon>Ascomycota</taxon>
        <taxon>Pezizomycotina</taxon>
        <taxon>Eurotiomycetes</taxon>
        <taxon>Chaetothyriomycetidae</taxon>
        <taxon>Chaetothyriales</taxon>
        <taxon>Cyphellophoraceae</taxon>
        <taxon>Cyphellophora</taxon>
    </lineage>
</organism>
<protein>
    <submittedName>
        <fullName evidence="8">Putative transport protein</fullName>
    </submittedName>
</protein>
<comment type="subcellular location">
    <subcellularLocation>
        <location evidence="1">Endoplasmic reticulum membrane</location>
        <topology evidence="1">Multi-pass membrane protein</topology>
    </subcellularLocation>
</comment>
<dbReference type="STRING" id="1664694.A0A0N1HSQ2"/>
<feature type="compositionally biased region" description="Acidic residues" evidence="5">
    <location>
        <begin position="560"/>
        <end position="576"/>
    </location>
</feature>
<feature type="transmembrane region" description="Helical" evidence="6">
    <location>
        <begin position="192"/>
        <end position="217"/>
    </location>
</feature>
<evidence type="ECO:0000259" key="7">
    <source>
        <dbReference type="Pfam" id="PF00892"/>
    </source>
</evidence>
<feature type="compositionally biased region" description="Basic and acidic residues" evidence="5">
    <location>
        <begin position="44"/>
        <end position="57"/>
    </location>
</feature>
<keyword evidence="3 6" id="KW-1133">Transmembrane helix</keyword>